<name>A0A561PC83_9BACT</name>
<feature type="signal peptide" evidence="1">
    <location>
        <begin position="1"/>
        <end position="19"/>
    </location>
</feature>
<dbReference type="OrthoDB" id="2634655at2"/>
<dbReference type="AlphaFoldDB" id="A0A561PC83"/>
<protein>
    <recommendedName>
        <fullName evidence="4">Concanavalin A-like lectin/glucanase superfamily protein</fullName>
    </recommendedName>
</protein>
<dbReference type="EMBL" id="VIWO01000008">
    <property type="protein sequence ID" value="TWF35734.1"/>
    <property type="molecule type" value="Genomic_DNA"/>
</dbReference>
<sequence length="377" mass="42684">MTKTSISFLLLLLPLGMFAQRNGKTTHPTTIQVALQPDHWNFLPGTVDFSTYKSVPAMKILNSPDTAVLKNLDFRDGTISYDIEPVDPNFTSFYFRRSSQQENECFYFRTALSGNGEAVQYAPFIDGINLWDMLPQYQTAAWFQRDQWNHVKLVISGKRMQVFVNDTTRPVLDIPKLEGNVWHGALAFSGKAIISNLVVQPGQTGGLSPEPLADITDNDPRYIRRWLVTAPEVVTTATDYNYTNAPGKDAAWKPIWAERNGLINLTRQLGGQRDRNRRITWLKTNIHSAVAQTRKLKLGFSDNVWVFLNGKYVYVGKNTYGSPIMKEPAGRCSVDNTSFDLPLAEGDNEVMIAVFNDFYGWGIIAQVDRLERLLFEK</sequence>
<dbReference type="Proteomes" id="UP000320811">
    <property type="component" value="Unassembled WGS sequence"/>
</dbReference>
<accession>A0A561PC83</accession>
<keyword evidence="3" id="KW-1185">Reference proteome</keyword>
<evidence type="ECO:0008006" key="4">
    <source>
        <dbReference type="Google" id="ProtNLM"/>
    </source>
</evidence>
<proteinExistence type="predicted"/>
<organism evidence="2 3">
    <name type="scientific">Chitinophaga polysaccharea</name>
    <dbReference type="NCBI Taxonomy" id="1293035"/>
    <lineage>
        <taxon>Bacteria</taxon>
        <taxon>Pseudomonadati</taxon>
        <taxon>Bacteroidota</taxon>
        <taxon>Chitinophagia</taxon>
        <taxon>Chitinophagales</taxon>
        <taxon>Chitinophagaceae</taxon>
        <taxon>Chitinophaga</taxon>
    </lineage>
</organism>
<evidence type="ECO:0000313" key="2">
    <source>
        <dbReference type="EMBL" id="TWF35734.1"/>
    </source>
</evidence>
<feature type="chain" id="PRO_5022098101" description="Concanavalin A-like lectin/glucanase superfamily protein" evidence="1">
    <location>
        <begin position="20"/>
        <end position="377"/>
    </location>
</feature>
<dbReference type="Gene3D" id="2.60.120.560">
    <property type="entry name" value="Exo-inulinase, domain 1"/>
    <property type="match status" value="1"/>
</dbReference>
<keyword evidence="1" id="KW-0732">Signal</keyword>
<evidence type="ECO:0000313" key="3">
    <source>
        <dbReference type="Proteomes" id="UP000320811"/>
    </source>
</evidence>
<dbReference type="RefSeq" id="WP_145672958.1">
    <property type="nucleotide sequence ID" value="NZ_VIWO01000008.1"/>
</dbReference>
<evidence type="ECO:0000256" key="1">
    <source>
        <dbReference type="SAM" id="SignalP"/>
    </source>
</evidence>
<comment type="caution">
    <text evidence="2">The sequence shown here is derived from an EMBL/GenBank/DDBJ whole genome shotgun (WGS) entry which is preliminary data.</text>
</comment>
<reference evidence="2 3" key="1">
    <citation type="submission" date="2019-06" db="EMBL/GenBank/DDBJ databases">
        <title>Sorghum-associated microbial communities from plants grown in Nebraska, USA.</title>
        <authorList>
            <person name="Schachtman D."/>
        </authorList>
    </citation>
    <scope>NUCLEOTIDE SEQUENCE [LARGE SCALE GENOMIC DNA]</scope>
    <source>
        <strain evidence="2 3">1209</strain>
    </source>
</reference>
<gene>
    <name evidence="2" type="ORF">FHW36_10890</name>
</gene>